<feature type="domain" description="SLH" evidence="2">
    <location>
        <begin position="21"/>
        <end position="78"/>
    </location>
</feature>
<evidence type="ECO:0000313" key="3">
    <source>
        <dbReference type="EMBL" id="KIL77496.1"/>
    </source>
</evidence>
<feature type="domain" description="SLH" evidence="2">
    <location>
        <begin position="143"/>
        <end position="206"/>
    </location>
</feature>
<feature type="domain" description="SLH" evidence="2">
    <location>
        <begin position="79"/>
        <end position="142"/>
    </location>
</feature>
<reference evidence="3 4" key="1">
    <citation type="submission" date="2015-01" db="EMBL/GenBank/DDBJ databases">
        <title>Genome Assembly of Bacillus badius MTCC 1458.</title>
        <authorList>
            <person name="Verma A."/>
            <person name="Khatri I."/>
            <person name="Mual P."/>
            <person name="Subramanian S."/>
            <person name="Krishnamurthi S."/>
        </authorList>
    </citation>
    <scope>NUCLEOTIDE SEQUENCE [LARGE SCALE GENOMIC DNA]</scope>
    <source>
        <strain evidence="3 4">MTCC 1458</strain>
    </source>
</reference>
<name>A0ABR5ARW0_BACBA</name>
<dbReference type="EMBL" id="JXLP01000014">
    <property type="protein sequence ID" value="KIL77496.1"/>
    <property type="molecule type" value="Genomic_DNA"/>
</dbReference>
<keyword evidence="4" id="KW-1185">Reference proteome</keyword>
<proteinExistence type="predicted"/>
<protein>
    <recommendedName>
        <fullName evidence="2">SLH domain-containing protein</fullName>
    </recommendedName>
</protein>
<evidence type="ECO:0000259" key="2">
    <source>
        <dbReference type="PROSITE" id="PS51272"/>
    </source>
</evidence>
<evidence type="ECO:0000256" key="1">
    <source>
        <dbReference type="ARBA" id="ARBA00022729"/>
    </source>
</evidence>
<dbReference type="Proteomes" id="UP000031982">
    <property type="component" value="Unassembled WGS sequence"/>
</dbReference>
<evidence type="ECO:0000313" key="4">
    <source>
        <dbReference type="Proteomes" id="UP000031982"/>
    </source>
</evidence>
<gene>
    <name evidence="3" type="ORF">SD77_1482</name>
</gene>
<dbReference type="Pfam" id="PF00395">
    <property type="entry name" value="SLH"/>
    <property type="match status" value="3"/>
</dbReference>
<sequence length="762" mass="85564">MRKLATSLGIIILFLILTIPSAFQTANAASSPSIAEQVKALTDAGVLKGYDDGSLQLDAQVTRGQFIAFLVRALDLPPGDSGFKDVGTNHSLYPEISAAKKAGLLVGTLDGYALANQSVTRSDVAVMLDRAMQLKGDYTKKATLTYKDQAQIGRYAYESVQRMTYYGLIKGTEDNYFFPQKTATRGESIRFVYRFMDTLHLFSSDKEPITPPKPADSSEVVVPVNDYQYIKVRMNTRGVPLTYNKRTKDVHIRSADEHFYYHMGNASKPLGSLRVTLRKLDNGDVFVFTKFIHNGDNTYSASVIVPFHQSDNYTLAKYSSFGEVNQTHDGTFGVDKTSHPTGILSAKKGQAVTNEMMISKNYVSLHRQMKYANGDKSVLRELVNELESYKVYTDTARNLVTAHVNMSIRGKAISENWVLLSDKRLFADNTNRDNWFKRTIEQYTTINNWLTADGAYTKLPWSIEPSYQMGYGRNIGRMQGGVYLTAYNGNKERYFYDLVVNAIADLDVFSGGALTARKNPIFPTEYTSTWLKKAYGTTAPYFDTRLNENAALFLKNTSESLSIQELTGANFRYADYLVQQKKLGNTIPVTASSYLISDYYGLGNGQTKTHASLNHALGEMRFLLETYKQTKNDAYLKTAREIKAGIEHLHPKWIRSNGDLWYQVNPNLTFAGSDYPHLTLMDLLLSQNVFAETGIPRSAIFDELIRTKTKYMVANNVPIPSFAVQLLREQGFGGLINDKYKASTRKADVEKRPKDDLDLLAE</sequence>
<organism evidence="3 4">
    <name type="scientific">Bacillus badius</name>
    <dbReference type="NCBI Taxonomy" id="1455"/>
    <lineage>
        <taxon>Bacteria</taxon>
        <taxon>Bacillati</taxon>
        <taxon>Bacillota</taxon>
        <taxon>Bacilli</taxon>
        <taxon>Bacillales</taxon>
        <taxon>Bacillaceae</taxon>
        <taxon>Pseudobacillus</taxon>
    </lineage>
</organism>
<keyword evidence="1" id="KW-0732">Signal</keyword>
<comment type="caution">
    <text evidence="3">The sequence shown here is derived from an EMBL/GenBank/DDBJ whole genome shotgun (WGS) entry which is preliminary data.</text>
</comment>
<dbReference type="PROSITE" id="PS51272">
    <property type="entry name" value="SLH"/>
    <property type="match status" value="3"/>
</dbReference>
<dbReference type="InterPro" id="IPR001119">
    <property type="entry name" value="SLH_dom"/>
</dbReference>
<accession>A0ABR5ARW0</accession>